<keyword evidence="1" id="KW-0503">Monooxygenase</keyword>
<reference evidence="1 3" key="1">
    <citation type="submission" date="2016-10" db="EMBL/GenBank/DDBJ databases">
        <authorList>
            <person name="de Groot N.N."/>
        </authorList>
    </citation>
    <scope>NUCLEOTIDE SEQUENCE [LARGE SCALE GENOMIC DNA]</scope>
    <source>
        <strain evidence="1 3">CGMCC 4.1859</strain>
    </source>
</reference>
<dbReference type="InterPro" id="IPR011008">
    <property type="entry name" value="Dimeric_a/b-barrel"/>
</dbReference>
<dbReference type="GO" id="GO:0004497">
    <property type="term" value="F:monooxygenase activity"/>
    <property type="evidence" value="ECO:0007669"/>
    <property type="project" value="UniProtKB-KW"/>
</dbReference>
<proteinExistence type="predicted"/>
<dbReference type="Gene3D" id="3.30.70.100">
    <property type="match status" value="1"/>
</dbReference>
<dbReference type="EMBL" id="CP108330">
    <property type="protein sequence ID" value="WUR39849.1"/>
    <property type="molecule type" value="Genomic_DNA"/>
</dbReference>
<evidence type="ECO:0000313" key="3">
    <source>
        <dbReference type="Proteomes" id="UP000198614"/>
    </source>
</evidence>
<name>A0A1G7C868_9ACTN</name>
<evidence type="ECO:0000313" key="1">
    <source>
        <dbReference type="EMBL" id="SDE35507.1"/>
    </source>
</evidence>
<keyword evidence="4" id="KW-1185">Reference proteome</keyword>
<dbReference type="SUPFAM" id="SSF54909">
    <property type="entry name" value="Dimeric alpha+beta barrel"/>
    <property type="match status" value="1"/>
</dbReference>
<gene>
    <name evidence="2" type="ORF">OHN36_23215</name>
    <name evidence="1" type="ORF">SAMN05216260_101417</name>
</gene>
<evidence type="ECO:0000313" key="4">
    <source>
        <dbReference type="Proteomes" id="UP001432161"/>
    </source>
</evidence>
<protein>
    <submittedName>
        <fullName evidence="2">Antibiotic biosynthesis monooxygenase</fullName>
    </submittedName>
    <submittedName>
        <fullName evidence="1">Quinol monooxygenase YgiN</fullName>
    </submittedName>
</protein>
<dbReference type="Proteomes" id="UP001432161">
    <property type="component" value="Chromosome"/>
</dbReference>
<sequence>MHLPLGLLARIEAKPDHVGEVHDLLTGALSLAQAEEGTVAWFAFRLGPTTFGVFDAFGTDDARRAHLEGRIAQALLGQGARLLAETPDIRPVDILATKLPAPTPA</sequence>
<dbReference type="OrthoDB" id="9804891at2"/>
<keyword evidence="1" id="KW-0560">Oxidoreductase</keyword>
<evidence type="ECO:0000313" key="2">
    <source>
        <dbReference type="EMBL" id="WUR39849.1"/>
    </source>
</evidence>
<reference evidence="2" key="2">
    <citation type="submission" date="2022-10" db="EMBL/GenBank/DDBJ databases">
        <title>The complete genomes of actinobacterial strains from the NBC collection.</title>
        <authorList>
            <person name="Joergensen T.S."/>
            <person name="Alvarez Arevalo M."/>
            <person name="Sterndorff E.B."/>
            <person name="Faurdal D."/>
            <person name="Vuksanovic O."/>
            <person name="Mourched A.-S."/>
            <person name="Charusanti P."/>
            <person name="Shaw S."/>
            <person name="Blin K."/>
            <person name="Weber T."/>
        </authorList>
    </citation>
    <scope>NUCLEOTIDE SEQUENCE</scope>
    <source>
        <strain evidence="2">NBC_00489</strain>
    </source>
</reference>
<organism evidence="1 3">
    <name type="scientific">Streptomyces griseoaurantiacus</name>
    <dbReference type="NCBI Taxonomy" id="68213"/>
    <lineage>
        <taxon>Bacteria</taxon>
        <taxon>Bacillati</taxon>
        <taxon>Actinomycetota</taxon>
        <taxon>Actinomycetes</taxon>
        <taxon>Kitasatosporales</taxon>
        <taxon>Streptomycetaceae</taxon>
        <taxon>Streptomyces</taxon>
        <taxon>Streptomyces aurantiacus group</taxon>
    </lineage>
</organism>
<accession>A0A1G7C868</accession>
<dbReference type="AlphaFoldDB" id="A0A1G7C868"/>
<dbReference type="Proteomes" id="UP000198614">
    <property type="component" value="Unassembled WGS sequence"/>
</dbReference>
<dbReference type="EMBL" id="FNAX01000001">
    <property type="protein sequence ID" value="SDE35507.1"/>
    <property type="molecule type" value="Genomic_DNA"/>
</dbReference>